<keyword evidence="8" id="KW-0393">Immunoglobulin domain</keyword>
<dbReference type="Proteomes" id="UP000001074">
    <property type="component" value="Unassembled WGS sequence"/>
</dbReference>
<dbReference type="InterPro" id="IPR013106">
    <property type="entry name" value="Ig_V-set"/>
</dbReference>
<organism evidence="11 12">
    <name type="scientific">Myotis lucifugus</name>
    <name type="common">Little brown bat</name>
    <dbReference type="NCBI Taxonomy" id="59463"/>
    <lineage>
        <taxon>Eukaryota</taxon>
        <taxon>Metazoa</taxon>
        <taxon>Chordata</taxon>
        <taxon>Craniata</taxon>
        <taxon>Vertebrata</taxon>
        <taxon>Euteleostomi</taxon>
        <taxon>Mammalia</taxon>
        <taxon>Eutheria</taxon>
        <taxon>Laurasiatheria</taxon>
        <taxon>Chiroptera</taxon>
        <taxon>Yangochiroptera</taxon>
        <taxon>Vespertilionidae</taxon>
        <taxon>Myotis</taxon>
    </lineage>
</organism>
<evidence type="ECO:0000256" key="7">
    <source>
        <dbReference type="ARBA" id="ARBA00023180"/>
    </source>
</evidence>
<name>G1P5G0_MYOLU</name>
<evidence type="ECO:0000256" key="4">
    <source>
        <dbReference type="ARBA" id="ARBA00022989"/>
    </source>
</evidence>
<dbReference type="PANTHER" id="PTHR46608:SF3">
    <property type="entry name" value="T-CELL IMMUNOGLOBULIN AND MUCIN DOMAIN-CONTAINING PROTEIN 4"/>
    <property type="match status" value="1"/>
</dbReference>
<dbReference type="SUPFAM" id="SSF48726">
    <property type="entry name" value="Immunoglobulin"/>
    <property type="match status" value="1"/>
</dbReference>
<dbReference type="AlphaFoldDB" id="G1P5G0"/>
<reference evidence="11 12" key="1">
    <citation type="journal article" date="2011" name="Nature">
        <title>A high-resolution map of human evolutionary constraint using 29 mammals.</title>
        <authorList>
            <person name="Lindblad-Toh K."/>
            <person name="Garber M."/>
            <person name="Zuk O."/>
            <person name="Lin M.F."/>
            <person name="Parker B.J."/>
            <person name="Washietl S."/>
            <person name="Kheradpour P."/>
            <person name="Ernst J."/>
            <person name="Jordan G."/>
            <person name="Mauceli E."/>
            <person name="Ward L.D."/>
            <person name="Lowe C.B."/>
            <person name="Holloway A.K."/>
            <person name="Clamp M."/>
            <person name="Gnerre S."/>
            <person name="Alfoldi J."/>
            <person name="Beal K."/>
            <person name="Chang J."/>
            <person name="Clawson H."/>
            <person name="Cuff J."/>
            <person name="Di Palma F."/>
            <person name="Fitzgerald S."/>
            <person name="Flicek P."/>
            <person name="Guttman M."/>
            <person name="Hubisz M.J."/>
            <person name="Jaffe D.B."/>
            <person name="Jungreis I."/>
            <person name="Kent W.J."/>
            <person name="Kostka D."/>
            <person name="Lara M."/>
            <person name="Martins A.L."/>
            <person name="Massingham T."/>
            <person name="Moltke I."/>
            <person name="Raney B.J."/>
            <person name="Rasmussen M.D."/>
            <person name="Robinson J."/>
            <person name="Stark A."/>
            <person name="Vilella A.J."/>
            <person name="Wen J."/>
            <person name="Xie X."/>
            <person name="Zody M.C."/>
            <person name="Baldwin J."/>
            <person name="Bloom T."/>
            <person name="Chin C.W."/>
            <person name="Heiman D."/>
            <person name="Nicol R."/>
            <person name="Nusbaum C."/>
            <person name="Young S."/>
            <person name="Wilkinson J."/>
            <person name="Worley K.C."/>
            <person name="Kovar C.L."/>
            <person name="Muzny D.M."/>
            <person name="Gibbs R.A."/>
            <person name="Cree A."/>
            <person name="Dihn H.H."/>
            <person name="Fowler G."/>
            <person name="Jhangiani S."/>
            <person name="Joshi V."/>
            <person name="Lee S."/>
            <person name="Lewis L.R."/>
            <person name="Nazareth L.V."/>
            <person name="Okwuonu G."/>
            <person name="Santibanez J."/>
            <person name="Warren W.C."/>
            <person name="Mardis E.R."/>
            <person name="Weinstock G.M."/>
            <person name="Wilson R.K."/>
            <person name="Delehaunty K."/>
            <person name="Dooling D."/>
            <person name="Fronik C."/>
            <person name="Fulton L."/>
            <person name="Fulton B."/>
            <person name="Graves T."/>
            <person name="Minx P."/>
            <person name="Sodergren E."/>
            <person name="Birney E."/>
            <person name="Margulies E.H."/>
            <person name="Herrero J."/>
            <person name="Green E.D."/>
            <person name="Haussler D."/>
            <person name="Siepel A."/>
            <person name="Goldman N."/>
            <person name="Pollard K.S."/>
            <person name="Pedersen J.S."/>
            <person name="Lander E.S."/>
            <person name="Kellis M."/>
        </authorList>
    </citation>
    <scope>NUCLEOTIDE SEQUENCE [LARGE SCALE GENOMIC DNA]</scope>
</reference>
<proteinExistence type="inferred from homology"/>
<dbReference type="GO" id="GO:0001786">
    <property type="term" value="F:phosphatidylserine binding"/>
    <property type="evidence" value="ECO:0007669"/>
    <property type="project" value="TreeGrafter"/>
</dbReference>
<evidence type="ECO:0000256" key="3">
    <source>
        <dbReference type="ARBA" id="ARBA00022729"/>
    </source>
</evidence>
<dbReference type="Ensembl" id="ENSMLUT00000005740.2">
    <property type="protein sequence ID" value="ENSMLUP00000005246.2"/>
    <property type="gene ID" value="ENSMLUG00000005736.2"/>
</dbReference>
<dbReference type="FunCoup" id="G1P5G0">
    <property type="interactions" value="120"/>
</dbReference>
<sequence length="128" mass="13873">DTSVPHDLVFSSLLTAPAAAQTVVTGYVGQSVTLPCMYASWSQGSHSMCWGKGSCPKSKCNDELLHTDGTRVLSRKSAKYQLLGSIRRGDVSLTIFNTNEGDSAVYCCRIEVPGWFNDQTKDLSCMEG</sequence>
<dbReference type="HOGENOM" id="CLU_047504_3_1_1"/>
<dbReference type="PROSITE" id="PS50835">
    <property type="entry name" value="IG_LIKE"/>
    <property type="match status" value="1"/>
</dbReference>
<dbReference type="GeneTree" id="ENSGT00940000161609"/>
<feature type="domain" description="Ig-like" evidence="10">
    <location>
        <begin position="17"/>
        <end position="124"/>
    </location>
</feature>
<evidence type="ECO:0000313" key="11">
    <source>
        <dbReference type="Ensembl" id="ENSMLUP00000005246.2"/>
    </source>
</evidence>
<dbReference type="InterPro" id="IPR013783">
    <property type="entry name" value="Ig-like_fold"/>
</dbReference>
<dbReference type="Pfam" id="PF07686">
    <property type="entry name" value="V-set"/>
    <property type="match status" value="1"/>
</dbReference>
<evidence type="ECO:0000256" key="1">
    <source>
        <dbReference type="ARBA" id="ARBA00004479"/>
    </source>
</evidence>
<keyword evidence="3" id="KW-0732">Signal</keyword>
<dbReference type="FunFam" id="2.60.40.10:FF:000774">
    <property type="entry name" value="Hepatitis A virus cellular receptor 1"/>
    <property type="match status" value="1"/>
</dbReference>
<keyword evidence="4" id="KW-1133">Transmembrane helix</keyword>
<comment type="subcellular location">
    <subcellularLocation>
        <location evidence="1">Membrane</location>
        <topology evidence="1">Single-pass type I membrane protein</topology>
    </subcellularLocation>
</comment>
<dbReference type="EMBL" id="AAPE02018615">
    <property type="status" value="NOT_ANNOTATED_CDS"/>
    <property type="molecule type" value="Genomic_DNA"/>
</dbReference>
<dbReference type="GO" id="GO:0043277">
    <property type="term" value="P:apoptotic cell clearance"/>
    <property type="evidence" value="ECO:0007669"/>
    <property type="project" value="TreeGrafter"/>
</dbReference>
<dbReference type="STRING" id="59463.ENSMLUP00000005246"/>
<keyword evidence="12" id="KW-1185">Reference proteome</keyword>
<keyword evidence="2" id="KW-0812">Transmembrane</keyword>
<dbReference type="InterPro" id="IPR036179">
    <property type="entry name" value="Ig-like_dom_sf"/>
</dbReference>
<protein>
    <recommendedName>
        <fullName evidence="10">Ig-like domain-containing protein</fullName>
    </recommendedName>
</protein>
<comment type="similarity">
    <text evidence="9">Belongs to the immunoglobulin superfamily. TIM family.</text>
</comment>
<dbReference type="Gene3D" id="2.60.40.10">
    <property type="entry name" value="Immunoglobulins"/>
    <property type="match status" value="1"/>
</dbReference>
<evidence type="ECO:0000256" key="6">
    <source>
        <dbReference type="ARBA" id="ARBA00023157"/>
    </source>
</evidence>
<evidence type="ECO:0000259" key="10">
    <source>
        <dbReference type="PROSITE" id="PS50835"/>
    </source>
</evidence>
<evidence type="ECO:0000256" key="5">
    <source>
        <dbReference type="ARBA" id="ARBA00023136"/>
    </source>
</evidence>
<evidence type="ECO:0000256" key="9">
    <source>
        <dbReference type="ARBA" id="ARBA00038203"/>
    </source>
</evidence>
<evidence type="ECO:0000256" key="2">
    <source>
        <dbReference type="ARBA" id="ARBA00022692"/>
    </source>
</evidence>
<keyword evidence="5" id="KW-0472">Membrane</keyword>
<dbReference type="GO" id="GO:0016020">
    <property type="term" value="C:membrane"/>
    <property type="evidence" value="ECO:0007669"/>
    <property type="project" value="UniProtKB-SubCell"/>
</dbReference>
<evidence type="ECO:0000256" key="8">
    <source>
        <dbReference type="ARBA" id="ARBA00023319"/>
    </source>
</evidence>
<reference evidence="11" key="3">
    <citation type="submission" date="2025-09" db="UniProtKB">
        <authorList>
            <consortium name="Ensembl"/>
        </authorList>
    </citation>
    <scope>IDENTIFICATION</scope>
</reference>
<accession>G1P5G0</accession>
<reference evidence="11" key="2">
    <citation type="submission" date="2025-08" db="UniProtKB">
        <authorList>
            <consortium name="Ensembl"/>
        </authorList>
    </citation>
    <scope>IDENTIFICATION</scope>
</reference>
<dbReference type="OMA" id="ILHTNGR"/>
<dbReference type="InParanoid" id="G1P5G0"/>
<dbReference type="PANTHER" id="PTHR46608">
    <property type="entry name" value="T-CELL IMMUNOGLOBULIN AND MUCIN DOMAIN-CONTAINING PROTEIN 4"/>
    <property type="match status" value="1"/>
</dbReference>
<keyword evidence="6" id="KW-1015">Disulfide bond</keyword>
<evidence type="ECO:0000313" key="12">
    <source>
        <dbReference type="Proteomes" id="UP000001074"/>
    </source>
</evidence>
<dbReference type="eggNOG" id="ENOG502S1A2">
    <property type="taxonomic scope" value="Eukaryota"/>
</dbReference>
<dbReference type="GO" id="GO:0060097">
    <property type="term" value="P:cytoskeletal rearrangement involved in phagocytosis, engulfment"/>
    <property type="evidence" value="ECO:0007669"/>
    <property type="project" value="TreeGrafter"/>
</dbReference>
<keyword evidence="7" id="KW-0325">Glycoprotein</keyword>
<dbReference type="InterPro" id="IPR007110">
    <property type="entry name" value="Ig-like_dom"/>
</dbReference>